<protein>
    <submittedName>
        <fullName evidence="2">Uncharacterized protein</fullName>
    </submittedName>
</protein>
<gene>
    <name evidence="2" type="ORF">F2P81_004645</name>
</gene>
<feature type="region of interest" description="Disordered" evidence="1">
    <location>
        <begin position="1"/>
        <end position="26"/>
    </location>
</feature>
<accession>A0A6A4TFU7</accession>
<comment type="caution">
    <text evidence="2">The sequence shown here is derived from an EMBL/GenBank/DDBJ whole genome shotgun (WGS) entry which is preliminary data.</text>
</comment>
<dbReference type="AlphaFoldDB" id="A0A6A4TFU7"/>
<dbReference type="Proteomes" id="UP000438429">
    <property type="component" value="Unassembled WGS sequence"/>
</dbReference>
<proteinExistence type="predicted"/>
<evidence type="ECO:0000256" key="1">
    <source>
        <dbReference type="SAM" id="MobiDB-lite"/>
    </source>
</evidence>
<evidence type="ECO:0000313" key="3">
    <source>
        <dbReference type="Proteomes" id="UP000438429"/>
    </source>
</evidence>
<dbReference type="EMBL" id="VEVO01000004">
    <property type="protein sequence ID" value="KAF0043308.1"/>
    <property type="molecule type" value="Genomic_DNA"/>
</dbReference>
<sequence length="77" mass="8622">MSVNCVEPRLPPERAQPSRCRLSVPDTGTRALGLRRKQQKRAAEIESASLWGDEDRGAPTLRSVLTDEKQTMHLLPL</sequence>
<reference evidence="2 3" key="1">
    <citation type="submission" date="2019-06" db="EMBL/GenBank/DDBJ databases">
        <title>Draft genomes of female and male turbot (Scophthalmus maximus).</title>
        <authorList>
            <person name="Xu H."/>
            <person name="Xu X.-W."/>
            <person name="Shao C."/>
            <person name="Chen S."/>
        </authorList>
    </citation>
    <scope>NUCLEOTIDE SEQUENCE [LARGE SCALE GENOMIC DNA]</scope>
    <source>
        <strain evidence="2">Ysfricsl-2016a</strain>
        <tissue evidence="2">Blood</tissue>
    </source>
</reference>
<name>A0A6A4TFU7_SCOMX</name>
<evidence type="ECO:0000313" key="2">
    <source>
        <dbReference type="EMBL" id="KAF0043308.1"/>
    </source>
</evidence>
<organism evidence="2 3">
    <name type="scientific">Scophthalmus maximus</name>
    <name type="common">Turbot</name>
    <name type="synonym">Psetta maxima</name>
    <dbReference type="NCBI Taxonomy" id="52904"/>
    <lineage>
        <taxon>Eukaryota</taxon>
        <taxon>Metazoa</taxon>
        <taxon>Chordata</taxon>
        <taxon>Craniata</taxon>
        <taxon>Vertebrata</taxon>
        <taxon>Euteleostomi</taxon>
        <taxon>Actinopterygii</taxon>
        <taxon>Neopterygii</taxon>
        <taxon>Teleostei</taxon>
        <taxon>Neoteleostei</taxon>
        <taxon>Acanthomorphata</taxon>
        <taxon>Carangaria</taxon>
        <taxon>Pleuronectiformes</taxon>
        <taxon>Pleuronectoidei</taxon>
        <taxon>Scophthalmidae</taxon>
        <taxon>Scophthalmus</taxon>
    </lineage>
</organism>